<dbReference type="AlphaFoldDB" id="A0A8A7KE75"/>
<evidence type="ECO:0000313" key="7">
    <source>
        <dbReference type="Proteomes" id="UP000665020"/>
    </source>
</evidence>
<dbReference type="Gene3D" id="3.40.50.2300">
    <property type="match status" value="2"/>
</dbReference>
<dbReference type="PROSITE" id="PS50932">
    <property type="entry name" value="HTH_LACI_2"/>
    <property type="match status" value="1"/>
</dbReference>
<dbReference type="Proteomes" id="UP000665020">
    <property type="component" value="Chromosome"/>
</dbReference>
<dbReference type="CDD" id="cd06291">
    <property type="entry name" value="PBP1_Qymf-like"/>
    <property type="match status" value="1"/>
</dbReference>
<dbReference type="GO" id="GO:0003700">
    <property type="term" value="F:DNA-binding transcription factor activity"/>
    <property type="evidence" value="ECO:0007669"/>
    <property type="project" value="TreeGrafter"/>
</dbReference>
<evidence type="ECO:0000313" key="6">
    <source>
        <dbReference type="EMBL" id="QTL96484.1"/>
    </source>
</evidence>
<dbReference type="PROSITE" id="PS00356">
    <property type="entry name" value="HTH_LACI_1"/>
    <property type="match status" value="1"/>
</dbReference>
<gene>
    <name evidence="6" type="ORF">GM661_00115</name>
</gene>
<protein>
    <submittedName>
        <fullName evidence="6">LacI family DNA-binding transcriptional regulator</fullName>
    </submittedName>
</protein>
<evidence type="ECO:0000259" key="5">
    <source>
        <dbReference type="PROSITE" id="PS50932"/>
    </source>
</evidence>
<organism evidence="6 7">
    <name type="scientific">Iocasia fonsfrigidae</name>
    <dbReference type="NCBI Taxonomy" id="2682810"/>
    <lineage>
        <taxon>Bacteria</taxon>
        <taxon>Bacillati</taxon>
        <taxon>Bacillota</taxon>
        <taxon>Clostridia</taxon>
        <taxon>Halanaerobiales</taxon>
        <taxon>Halanaerobiaceae</taxon>
        <taxon>Iocasia</taxon>
    </lineage>
</organism>
<dbReference type="PANTHER" id="PTHR30146">
    <property type="entry name" value="LACI-RELATED TRANSCRIPTIONAL REPRESSOR"/>
    <property type="match status" value="1"/>
</dbReference>
<keyword evidence="3 6" id="KW-0238">DNA-binding</keyword>
<dbReference type="Gene3D" id="1.10.260.40">
    <property type="entry name" value="lambda repressor-like DNA-binding domains"/>
    <property type="match status" value="1"/>
</dbReference>
<reference evidence="6" key="1">
    <citation type="submission" date="2019-12" db="EMBL/GenBank/DDBJ databases">
        <authorList>
            <person name="zhang j."/>
            <person name="sun C.M."/>
        </authorList>
    </citation>
    <scope>NUCLEOTIDE SEQUENCE</scope>
    <source>
        <strain evidence="6">NS-1</strain>
    </source>
</reference>
<proteinExistence type="predicted"/>
<keyword evidence="7" id="KW-1185">Reference proteome</keyword>
<evidence type="ECO:0000256" key="1">
    <source>
        <dbReference type="ARBA" id="ARBA00022491"/>
    </source>
</evidence>
<sequence length="324" mass="36544">MATLKDIAKGAGVTVTTVSRVLNNRGYISDETRNKVYRVMKELNYQPNEIARSLARKKSNIIGLIIPTVAHSFFSELSFYLEYYAYNNGYKVLLCNSQLEQKKEKEYIGMLRAHQVDGIIMASHTLEVDEYLSLNLPVVTVDRKVDEIPNVSSDNYYGGSLATNLLIDKGCNKIAYIGGSLKLNLLANKRYEAFINTAKGRNVDFLNVETDINGFKIEEYEELINNLFQKHPEIDGIFASSDLIAASIIKVCNRINKKVPDDVKIVGYDDVKVASLFVPQITTIRQPIENMGKLVIELLVKLIDEKDVINDNILPVKLIERETT</sequence>
<feature type="domain" description="HTH lacI-type" evidence="5">
    <location>
        <begin position="2"/>
        <end position="56"/>
    </location>
</feature>
<dbReference type="KEGG" id="ifn:GM661_00115"/>
<keyword evidence="1" id="KW-0678">Repressor</keyword>
<keyword evidence="2" id="KW-0805">Transcription regulation</keyword>
<dbReference type="InterPro" id="IPR046335">
    <property type="entry name" value="LacI/GalR-like_sensor"/>
</dbReference>
<name>A0A8A7KE75_9FIRM</name>
<dbReference type="PANTHER" id="PTHR30146:SF95">
    <property type="entry name" value="RIBOSE OPERON REPRESSOR"/>
    <property type="match status" value="1"/>
</dbReference>
<accession>A0A8A7KE75</accession>
<dbReference type="InterPro" id="IPR000843">
    <property type="entry name" value="HTH_LacI"/>
</dbReference>
<dbReference type="SUPFAM" id="SSF47413">
    <property type="entry name" value="lambda repressor-like DNA-binding domains"/>
    <property type="match status" value="1"/>
</dbReference>
<dbReference type="Pfam" id="PF13377">
    <property type="entry name" value="Peripla_BP_3"/>
    <property type="match status" value="1"/>
</dbReference>
<dbReference type="InterPro" id="IPR010982">
    <property type="entry name" value="Lambda_DNA-bd_dom_sf"/>
</dbReference>
<dbReference type="EMBL" id="CP046640">
    <property type="protein sequence ID" value="QTL96484.1"/>
    <property type="molecule type" value="Genomic_DNA"/>
</dbReference>
<dbReference type="RefSeq" id="WP_230868204.1">
    <property type="nucleotide sequence ID" value="NZ_CP046640.1"/>
</dbReference>
<dbReference type="PRINTS" id="PR00036">
    <property type="entry name" value="HTHLACI"/>
</dbReference>
<keyword evidence="4" id="KW-0804">Transcription</keyword>
<dbReference type="CDD" id="cd01392">
    <property type="entry name" value="HTH_LacI"/>
    <property type="match status" value="1"/>
</dbReference>
<dbReference type="Pfam" id="PF00356">
    <property type="entry name" value="LacI"/>
    <property type="match status" value="1"/>
</dbReference>
<dbReference type="SMART" id="SM00354">
    <property type="entry name" value="HTH_LACI"/>
    <property type="match status" value="1"/>
</dbReference>
<evidence type="ECO:0000256" key="4">
    <source>
        <dbReference type="ARBA" id="ARBA00023163"/>
    </source>
</evidence>
<dbReference type="InterPro" id="IPR028082">
    <property type="entry name" value="Peripla_BP_I"/>
</dbReference>
<dbReference type="SUPFAM" id="SSF53822">
    <property type="entry name" value="Periplasmic binding protein-like I"/>
    <property type="match status" value="1"/>
</dbReference>
<evidence type="ECO:0000256" key="2">
    <source>
        <dbReference type="ARBA" id="ARBA00023015"/>
    </source>
</evidence>
<dbReference type="GO" id="GO:0000976">
    <property type="term" value="F:transcription cis-regulatory region binding"/>
    <property type="evidence" value="ECO:0007669"/>
    <property type="project" value="TreeGrafter"/>
</dbReference>
<evidence type="ECO:0000256" key="3">
    <source>
        <dbReference type="ARBA" id="ARBA00023125"/>
    </source>
</evidence>